<dbReference type="AlphaFoldDB" id="A0A9W6B990"/>
<reference evidence="2" key="1">
    <citation type="submission" date="2022-07" db="EMBL/GenBank/DDBJ databases">
        <title>Taxonomy of Novel Oxalotrophic and Methylotrophic Bacteria.</title>
        <authorList>
            <person name="Sahin N."/>
            <person name="Tani A."/>
        </authorList>
    </citation>
    <scope>NUCLEOTIDE SEQUENCE</scope>
    <source>
        <strain evidence="2">AM327</strain>
    </source>
</reference>
<proteinExistence type="predicted"/>
<dbReference type="Proteomes" id="UP001143545">
    <property type="component" value="Unassembled WGS sequence"/>
</dbReference>
<comment type="caution">
    <text evidence="2">The sequence shown here is derived from an EMBL/GenBank/DDBJ whole genome shotgun (WGS) entry which is preliminary data.</text>
</comment>
<accession>A0A9W6B990</accession>
<keyword evidence="1" id="KW-1133">Transmembrane helix</keyword>
<sequence length="84" mass="9470">MHCNGFVPVAFLVISLIILRFILSQLTNKKKETDMEQVKRRVNKVRTRVMNGVTSTIETVWAIGTSIAGTDVLKIKLNGNRKDI</sequence>
<evidence type="ECO:0000313" key="2">
    <source>
        <dbReference type="EMBL" id="GLB53984.1"/>
    </source>
</evidence>
<keyword evidence="3" id="KW-1185">Reference proteome</keyword>
<protein>
    <submittedName>
        <fullName evidence="2">Uncharacterized protein</fullName>
    </submittedName>
</protein>
<feature type="transmembrane region" description="Helical" evidence="1">
    <location>
        <begin position="6"/>
        <end position="23"/>
    </location>
</feature>
<keyword evidence="1" id="KW-0472">Membrane</keyword>
<evidence type="ECO:0000256" key="1">
    <source>
        <dbReference type="SAM" id="Phobius"/>
    </source>
</evidence>
<organism evidence="2 3">
    <name type="scientific">Neptunitalea chrysea</name>
    <dbReference type="NCBI Taxonomy" id="1647581"/>
    <lineage>
        <taxon>Bacteria</taxon>
        <taxon>Pseudomonadati</taxon>
        <taxon>Bacteroidota</taxon>
        <taxon>Flavobacteriia</taxon>
        <taxon>Flavobacteriales</taxon>
        <taxon>Flavobacteriaceae</taxon>
        <taxon>Neptunitalea</taxon>
    </lineage>
</organism>
<dbReference type="EMBL" id="BRVP01000029">
    <property type="protein sequence ID" value="GLB53984.1"/>
    <property type="molecule type" value="Genomic_DNA"/>
</dbReference>
<name>A0A9W6B990_9FLAO</name>
<evidence type="ECO:0000313" key="3">
    <source>
        <dbReference type="Proteomes" id="UP001143545"/>
    </source>
</evidence>
<keyword evidence="1" id="KW-0812">Transmembrane</keyword>
<gene>
    <name evidence="2" type="ORF">NBRC110019_30250</name>
</gene>